<evidence type="ECO:0000256" key="3">
    <source>
        <dbReference type="ARBA" id="ARBA00022502"/>
    </source>
</evidence>
<keyword evidence="5" id="KW-0808">Transferase</keyword>
<evidence type="ECO:0000256" key="4">
    <source>
        <dbReference type="ARBA" id="ARBA00022676"/>
    </source>
</evidence>
<keyword evidence="8 11" id="KW-1133">Transmembrane helix</keyword>
<evidence type="ECO:0000313" key="13">
    <source>
        <dbReference type="EMBL" id="KAK0996286.1"/>
    </source>
</evidence>
<organism evidence="13 14">
    <name type="scientific">Friedmanniomyces endolithicus</name>
    <dbReference type="NCBI Taxonomy" id="329885"/>
    <lineage>
        <taxon>Eukaryota</taxon>
        <taxon>Fungi</taxon>
        <taxon>Dikarya</taxon>
        <taxon>Ascomycota</taxon>
        <taxon>Pezizomycotina</taxon>
        <taxon>Dothideomycetes</taxon>
        <taxon>Dothideomycetidae</taxon>
        <taxon>Mycosphaerellales</taxon>
        <taxon>Teratosphaeriaceae</taxon>
        <taxon>Friedmanniomyces</taxon>
    </lineage>
</organism>
<feature type="transmembrane region" description="Helical" evidence="11">
    <location>
        <begin position="341"/>
        <end position="360"/>
    </location>
</feature>
<feature type="transmembrane region" description="Helical" evidence="11">
    <location>
        <begin position="168"/>
        <end position="188"/>
    </location>
</feature>
<evidence type="ECO:0000256" key="12">
    <source>
        <dbReference type="SAM" id="SignalP"/>
    </source>
</evidence>
<sequence>MSRRVYLFLVCLRLYFALSPSYIHPDEHFQGPEIIAGEIFHWPSYKTWEFTSDHPIRSIFPLWLVYGPPLTVLKWICGGAGYHVSPMAVFYSLRLFMFLLSFVLQDWALHELLPDKRERSTALLLVASSYVTWTFQMHTFSNSIETIIVLWSLVLMRRMTLDKERTQVRLCIVLAFLGVLGVFNRITFPAFLLLPALQLVPHIIKKPLSIAIVLFAAALMTVLAMAIDTEYYTGDRLRLRQIFSTAVVTPWNNLAYNLDSANLAQHGIHPFWQHSVANLPQLIGPALPLLVVSSRKDTLFWAGLTGTALLSCFRHQEPRFLLPAVPLLLSSIKWPARYARLWLCTWVLFNALAALVFGRYHQAGLVPVQAWLAREDNDVSHVFWWKTCSPPCWILGEKNEVVNTTDLMGMPKERMYEELAAAVSCQRGELDADLHDRTWLVAPLSSSFLDASTGTSSSVAGGTLHFEPVYTYRRHVGLDDLDWGEDGVWGTLQRVVGERGLGVYEAYKVCDD</sequence>
<feature type="transmembrane region" description="Helical" evidence="11">
    <location>
        <begin position="130"/>
        <end position="156"/>
    </location>
</feature>
<dbReference type="GO" id="GO:0006506">
    <property type="term" value="P:GPI anchor biosynthetic process"/>
    <property type="evidence" value="ECO:0007669"/>
    <property type="project" value="UniProtKB-KW"/>
</dbReference>
<evidence type="ECO:0000256" key="10">
    <source>
        <dbReference type="ARBA" id="ARBA00038466"/>
    </source>
</evidence>
<keyword evidence="12" id="KW-0732">Signal</keyword>
<protein>
    <recommendedName>
        <fullName evidence="11">Mannosyltransferase</fullName>
        <ecNumber evidence="11">2.4.1.-</ecNumber>
    </recommendedName>
</protein>
<keyword evidence="4 11" id="KW-0328">Glycosyltransferase</keyword>
<dbReference type="EMBL" id="JAUJLE010000049">
    <property type="protein sequence ID" value="KAK0996286.1"/>
    <property type="molecule type" value="Genomic_DNA"/>
</dbReference>
<evidence type="ECO:0000256" key="9">
    <source>
        <dbReference type="ARBA" id="ARBA00023136"/>
    </source>
</evidence>
<gene>
    <name evidence="13" type="primary">SMP3_1</name>
    <name evidence="13" type="ORF">LTR91_006985</name>
</gene>
<dbReference type="InterPro" id="IPR005599">
    <property type="entry name" value="GPI_mannosylTrfase"/>
</dbReference>
<keyword evidence="9 11" id="KW-0472">Membrane</keyword>
<dbReference type="Proteomes" id="UP001175353">
    <property type="component" value="Unassembled WGS sequence"/>
</dbReference>
<dbReference type="PANTHER" id="PTHR22760:SF3">
    <property type="entry name" value="GPI MANNOSYLTRANSFERASE 4"/>
    <property type="match status" value="1"/>
</dbReference>
<feature type="signal peptide" evidence="12">
    <location>
        <begin position="1"/>
        <end position="25"/>
    </location>
</feature>
<dbReference type="Pfam" id="PF03901">
    <property type="entry name" value="Glyco_transf_22"/>
    <property type="match status" value="1"/>
</dbReference>
<evidence type="ECO:0000256" key="6">
    <source>
        <dbReference type="ARBA" id="ARBA00022692"/>
    </source>
</evidence>
<reference evidence="13" key="1">
    <citation type="submission" date="2023-06" db="EMBL/GenBank/DDBJ databases">
        <title>Black Yeasts Isolated from many extreme environments.</title>
        <authorList>
            <person name="Coleine C."/>
            <person name="Stajich J.E."/>
            <person name="Selbmann L."/>
        </authorList>
    </citation>
    <scope>NUCLEOTIDE SEQUENCE</scope>
    <source>
        <strain evidence="13">CCFEE 5200</strain>
    </source>
</reference>
<evidence type="ECO:0000313" key="14">
    <source>
        <dbReference type="Proteomes" id="UP001175353"/>
    </source>
</evidence>
<dbReference type="GO" id="GO:0005789">
    <property type="term" value="C:endoplasmic reticulum membrane"/>
    <property type="evidence" value="ECO:0007669"/>
    <property type="project" value="UniProtKB-SubCell"/>
</dbReference>
<evidence type="ECO:0000256" key="7">
    <source>
        <dbReference type="ARBA" id="ARBA00022824"/>
    </source>
</evidence>
<keyword evidence="7 11" id="KW-0256">Endoplasmic reticulum</keyword>
<keyword evidence="3" id="KW-0337">GPI-anchor biosynthesis</keyword>
<dbReference type="EC" id="2.4.1.-" evidence="11"/>
<comment type="pathway">
    <text evidence="2">Glycolipid biosynthesis; glycosylphosphatidylinositol-anchor biosynthesis.</text>
</comment>
<feature type="chain" id="PRO_5043018797" description="Mannosyltransferase" evidence="12">
    <location>
        <begin position="26"/>
        <end position="512"/>
    </location>
</feature>
<evidence type="ECO:0000256" key="2">
    <source>
        <dbReference type="ARBA" id="ARBA00004687"/>
    </source>
</evidence>
<dbReference type="AlphaFoldDB" id="A0AAN6KQW4"/>
<keyword evidence="14" id="KW-1185">Reference proteome</keyword>
<evidence type="ECO:0000256" key="11">
    <source>
        <dbReference type="RuleBase" id="RU363075"/>
    </source>
</evidence>
<evidence type="ECO:0000256" key="5">
    <source>
        <dbReference type="ARBA" id="ARBA00022679"/>
    </source>
</evidence>
<keyword evidence="6 11" id="KW-0812">Transmembrane</keyword>
<proteinExistence type="inferred from homology"/>
<feature type="transmembrane region" description="Helical" evidence="11">
    <location>
        <begin position="58"/>
        <end position="76"/>
    </location>
</feature>
<dbReference type="GO" id="GO:0000026">
    <property type="term" value="F:alpha-1,2-mannosyltransferase activity"/>
    <property type="evidence" value="ECO:0007669"/>
    <property type="project" value="TreeGrafter"/>
</dbReference>
<evidence type="ECO:0000256" key="8">
    <source>
        <dbReference type="ARBA" id="ARBA00022989"/>
    </source>
</evidence>
<name>A0AAN6KQW4_9PEZI</name>
<dbReference type="PANTHER" id="PTHR22760">
    <property type="entry name" value="GLYCOSYLTRANSFERASE"/>
    <property type="match status" value="1"/>
</dbReference>
<accession>A0AAN6KQW4</accession>
<comment type="similarity">
    <text evidence="10">Belongs to the glycosyltransferase 22 family. PIGZ subfamily.</text>
</comment>
<comment type="subcellular location">
    <subcellularLocation>
        <location evidence="1 11">Endoplasmic reticulum membrane</location>
        <topology evidence="1 11">Multi-pass membrane protein</topology>
    </subcellularLocation>
</comment>
<feature type="transmembrane region" description="Helical" evidence="11">
    <location>
        <begin position="88"/>
        <end position="110"/>
    </location>
</feature>
<comment type="caution">
    <text evidence="13">The sequence shown here is derived from an EMBL/GenBank/DDBJ whole genome shotgun (WGS) entry which is preliminary data.</text>
</comment>
<evidence type="ECO:0000256" key="1">
    <source>
        <dbReference type="ARBA" id="ARBA00004477"/>
    </source>
</evidence>
<feature type="transmembrane region" description="Helical" evidence="11">
    <location>
        <begin position="208"/>
        <end position="227"/>
    </location>
</feature>